<evidence type="ECO:0000313" key="9">
    <source>
        <dbReference type="EMBL" id="PFG57092.1"/>
    </source>
</evidence>
<keyword evidence="4" id="KW-0378">Hydrolase</keyword>
<evidence type="ECO:0000256" key="7">
    <source>
        <dbReference type="ARBA" id="ARBA00023145"/>
    </source>
</evidence>
<keyword evidence="3" id="KW-0479">Metal-binding</keyword>
<evidence type="ECO:0000256" key="2">
    <source>
        <dbReference type="ARBA" id="ARBA00022670"/>
    </source>
</evidence>
<evidence type="ECO:0000259" key="8">
    <source>
        <dbReference type="PROSITE" id="PS51695"/>
    </source>
</evidence>
<keyword evidence="6" id="KW-0106">Calcium</keyword>
<dbReference type="InterPro" id="IPR036852">
    <property type="entry name" value="Peptidase_S8/S53_dom_sf"/>
</dbReference>
<dbReference type="InterPro" id="IPR050819">
    <property type="entry name" value="Tripeptidyl-peptidase_I"/>
</dbReference>
<comment type="caution">
    <text evidence="9">The sequence shown here is derived from an EMBL/GenBank/DDBJ whole genome shotgun (WGS) entry which is preliminary data.</text>
</comment>
<accession>A0A2A9G2L1</accession>
<feature type="domain" description="Peptidase S53" evidence="8">
    <location>
        <begin position="199"/>
        <end position="549"/>
    </location>
</feature>
<dbReference type="EMBL" id="PDJK01000001">
    <property type="protein sequence ID" value="PFG57092.1"/>
    <property type="molecule type" value="Genomic_DNA"/>
</dbReference>
<dbReference type="PANTHER" id="PTHR14218">
    <property type="entry name" value="PROTEASE S8 TRIPEPTIDYL PEPTIDASE I CLN2"/>
    <property type="match status" value="1"/>
</dbReference>
<keyword evidence="2" id="KW-0645">Protease</keyword>
<comment type="cofactor">
    <cofactor evidence="1">
        <name>Ca(2+)</name>
        <dbReference type="ChEBI" id="CHEBI:29108"/>
    </cofactor>
</comment>
<evidence type="ECO:0000256" key="1">
    <source>
        <dbReference type="ARBA" id="ARBA00001913"/>
    </source>
</evidence>
<name>A0A2A9G2L1_9PSEU</name>
<dbReference type="GO" id="GO:0006508">
    <property type="term" value="P:proteolysis"/>
    <property type="evidence" value="ECO:0007669"/>
    <property type="project" value="UniProtKB-KW"/>
</dbReference>
<dbReference type="InterPro" id="IPR030400">
    <property type="entry name" value="Sedolisin_dom"/>
</dbReference>
<dbReference type="GO" id="GO:0046872">
    <property type="term" value="F:metal ion binding"/>
    <property type="evidence" value="ECO:0007669"/>
    <property type="project" value="UniProtKB-KW"/>
</dbReference>
<dbReference type="SUPFAM" id="SSF52743">
    <property type="entry name" value="Subtilisin-like"/>
    <property type="match status" value="1"/>
</dbReference>
<dbReference type="Proteomes" id="UP000243542">
    <property type="component" value="Unassembled WGS sequence"/>
</dbReference>
<dbReference type="Pfam" id="PF09286">
    <property type="entry name" value="Pro-kuma_activ"/>
    <property type="match status" value="1"/>
</dbReference>
<dbReference type="GO" id="GO:0004252">
    <property type="term" value="F:serine-type endopeptidase activity"/>
    <property type="evidence" value="ECO:0007669"/>
    <property type="project" value="InterPro"/>
</dbReference>
<reference evidence="9 10" key="1">
    <citation type="submission" date="2017-10" db="EMBL/GenBank/DDBJ databases">
        <title>Sequencing the genomes of 1000 actinobacteria strains.</title>
        <authorList>
            <person name="Klenk H.-P."/>
        </authorList>
    </citation>
    <scope>NUCLEOTIDE SEQUENCE [LARGE SCALE GENOMIC DNA]</scope>
    <source>
        <strain evidence="9 10">DSM 46092</strain>
    </source>
</reference>
<sequence>MALSSGASGRNAGTAGQVIPRPDGVASCGWGYLTVMNRAQHVSLSGSLRSELSGVEVLGPVDPDAMITATVVLRRRAELSVADLAAPLSPGDLAGRFGAAPEELERVRTVLADAGLTVTEAHAGSRRVAVRGPARVMAAVFGTELNRVRGAGSAEFAARSGGLHVPAEIGDFVVAVLGLDERPQARAQFRLHTEAAGQGYRPDEVGSLYGFPAGTDGRGRTVAVIELGGGYRPQDLKNYFAGLQIPEPKVTAAGVDGAHNAPSGDPNSADGEVALDIEVIGALAPGAAQIVYFAPNTDQGFLDAVSTAVHASPTPVAVSISWGQSEDQWTAQARTAMDQAFADAAALGVTVCTASGDNGSADGQKDGAQHVDFPASSPHALACGGTRLEGKPPATITAEKVWNTSGGGSTGGGVSDAFPVPDFQKTAGVPVRAGAGKPGRGVPDVAGDADPATGYRILVDGQHAVVGGTSAVAPLWAALLSRLAQHTGHGFGLVHSKLYAAAAAGKAQPGFRDITEGNNGAYSAASGWDACTGLGAPDGAALQRILGGAKA</sequence>
<evidence type="ECO:0000256" key="4">
    <source>
        <dbReference type="ARBA" id="ARBA00022801"/>
    </source>
</evidence>
<dbReference type="CDD" id="cd11377">
    <property type="entry name" value="Pro-peptidase_S53"/>
    <property type="match status" value="1"/>
</dbReference>
<keyword evidence="7" id="KW-0865">Zymogen</keyword>
<dbReference type="InterPro" id="IPR015366">
    <property type="entry name" value="S53_propep"/>
</dbReference>
<keyword evidence="5" id="KW-0720">Serine protease</keyword>
<keyword evidence="10" id="KW-1185">Reference proteome</keyword>
<dbReference type="SUPFAM" id="SSF54897">
    <property type="entry name" value="Protease propeptides/inhibitors"/>
    <property type="match status" value="1"/>
</dbReference>
<dbReference type="PROSITE" id="PS51695">
    <property type="entry name" value="SEDOLISIN"/>
    <property type="match status" value="1"/>
</dbReference>
<evidence type="ECO:0000256" key="3">
    <source>
        <dbReference type="ARBA" id="ARBA00022723"/>
    </source>
</evidence>
<dbReference type="Gene3D" id="3.40.50.200">
    <property type="entry name" value="Peptidase S8/S53 domain"/>
    <property type="match status" value="1"/>
</dbReference>
<organism evidence="9 10">
    <name type="scientific">Amycolatopsis sulphurea</name>
    <dbReference type="NCBI Taxonomy" id="76022"/>
    <lineage>
        <taxon>Bacteria</taxon>
        <taxon>Bacillati</taxon>
        <taxon>Actinomycetota</taxon>
        <taxon>Actinomycetes</taxon>
        <taxon>Pseudonocardiales</taxon>
        <taxon>Pseudonocardiaceae</taxon>
        <taxon>Amycolatopsis</taxon>
    </lineage>
</organism>
<dbReference type="GO" id="GO:0008240">
    <property type="term" value="F:tripeptidyl-peptidase activity"/>
    <property type="evidence" value="ECO:0007669"/>
    <property type="project" value="TreeGrafter"/>
</dbReference>
<protein>
    <submittedName>
        <fullName evidence="9">Kumamolisin</fullName>
    </submittedName>
</protein>
<evidence type="ECO:0000256" key="6">
    <source>
        <dbReference type="ARBA" id="ARBA00022837"/>
    </source>
</evidence>
<evidence type="ECO:0000313" key="10">
    <source>
        <dbReference type="Proteomes" id="UP000243542"/>
    </source>
</evidence>
<evidence type="ECO:0000256" key="5">
    <source>
        <dbReference type="ARBA" id="ARBA00022825"/>
    </source>
</evidence>
<dbReference type="PANTHER" id="PTHR14218:SF15">
    <property type="entry name" value="TRIPEPTIDYL-PEPTIDASE 1"/>
    <property type="match status" value="1"/>
</dbReference>
<proteinExistence type="predicted"/>
<gene>
    <name evidence="9" type="ORF">ATK36_0650</name>
</gene>
<dbReference type="SMART" id="SM00944">
    <property type="entry name" value="Pro-kuma_activ"/>
    <property type="match status" value="1"/>
</dbReference>
<dbReference type="CDD" id="cd04056">
    <property type="entry name" value="Peptidases_S53"/>
    <property type="match status" value="1"/>
</dbReference>
<dbReference type="AlphaFoldDB" id="A0A2A9G2L1"/>